<evidence type="ECO:0000256" key="8">
    <source>
        <dbReference type="SAM" id="MobiDB-lite"/>
    </source>
</evidence>
<dbReference type="GO" id="GO:0005730">
    <property type="term" value="C:nucleolus"/>
    <property type="evidence" value="ECO:0007669"/>
    <property type="project" value="TreeGrafter"/>
</dbReference>
<comment type="function">
    <text evidence="6">Required for exosome-dependent processing of pre-rRNA and small nucleolar RNA (snRNA) precursors. Involved in processing of 35S pre-rRNA at the A0, A1 and A2 sites.</text>
</comment>
<evidence type="ECO:0000256" key="5">
    <source>
        <dbReference type="ARBA" id="ARBA00023242"/>
    </source>
</evidence>
<feature type="compositionally biased region" description="Polar residues" evidence="8">
    <location>
        <begin position="254"/>
        <end position="263"/>
    </location>
</feature>
<name>A0A4R0REW2_9APHY</name>
<gene>
    <name evidence="9" type="ORF">EIP91_007276</name>
</gene>
<evidence type="ECO:0000256" key="4">
    <source>
        <dbReference type="ARBA" id="ARBA00022884"/>
    </source>
</evidence>
<dbReference type="Proteomes" id="UP000292702">
    <property type="component" value="Unassembled WGS sequence"/>
</dbReference>
<feature type="compositionally biased region" description="Acidic residues" evidence="8">
    <location>
        <begin position="163"/>
        <end position="178"/>
    </location>
</feature>
<dbReference type="GO" id="GO:0010468">
    <property type="term" value="P:regulation of gene expression"/>
    <property type="evidence" value="ECO:0007669"/>
    <property type="project" value="TreeGrafter"/>
</dbReference>
<dbReference type="STRING" id="92696.A0A4R0REW2"/>
<proteinExistence type="inferred from homology"/>
<organism evidence="9 10">
    <name type="scientific">Steccherinum ochraceum</name>
    <dbReference type="NCBI Taxonomy" id="92696"/>
    <lineage>
        <taxon>Eukaryota</taxon>
        <taxon>Fungi</taxon>
        <taxon>Dikarya</taxon>
        <taxon>Basidiomycota</taxon>
        <taxon>Agaricomycotina</taxon>
        <taxon>Agaricomycetes</taxon>
        <taxon>Polyporales</taxon>
        <taxon>Steccherinaceae</taxon>
        <taxon>Steccherinum</taxon>
    </lineage>
</organism>
<dbReference type="EMBL" id="RWJN01000397">
    <property type="protein sequence ID" value="TCD62148.1"/>
    <property type="molecule type" value="Genomic_DNA"/>
</dbReference>
<evidence type="ECO:0000256" key="6">
    <source>
        <dbReference type="RuleBase" id="RU368003"/>
    </source>
</evidence>
<feature type="coiled-coil region" evidence="7">
    <location>
        <begin position="2"/>
        <end position="29"/>
    </location>
</feature>
<reference evidence="9 10" key="1">
    <citation type="submission" date="2018-11" db="EMBL/GenBank/DDBJ databases">
        <title>Genome assembly of Steccherinum ochraceum LE-BIN_3174, the white-rot fungus of the Steccherinaceae family (The Residual Polyporoid clade, Polyporales, Basidiomycota).</title>
        <authorList>
            <person name="Fedorova T.V."/>
            <person name="Glazunova O.A."/>
            <person name="Landesman E.O."/>
            <person name="Moiseenko K.V."/>
            <person name="Psurtseva N.V."/>
            <person name="Savinova O.S."/>
            <person name="Shakhova N.V."/>
            <person name="Tyazhelova T.V."/>
            <person name="Vasina D.V."/>
        </authorList>
    </citation>
    <scope>NUCLEOTIDE SEQUENCE [LARGE SCALE GENOMIC DNA]</scope>
    <source>
        <strain evidence="9 10">LE-BIN_3174</strain>
    </source>
</reference>
<dbReference type="GO" id="GO:0003723">
    <property type="term" value="F:RNA binding"/>
    <property type="evidence" value="ECO:0007669"/>
    <property type="project" value="UniProtKB-UniRule"/>
</dbReference>
<evidence type="ECO:0000313" key="10">
    <source>
        <dbReference type="Proteomes" id="UP000292702"/>
    </source>
</evidence>
<evidence type="ECO:0000256" key="3">
    <source>
        <dbReference type="ARBA" id="ARBA00022552"/>
    </source>
</evidence>
<evidence type="ECO:0000256" key="2">
    <source>
        <dbReference type="ARBA" id="ARBA00009154"/>
    </source>
</evidence>
<dbReference type="InterPro" id="IPR007146">
    <property type="entry name" value="Sas10/Utp3/C1D"/>
</dbReference>
<dbReference type="PANTHER" id="PTHR15341:SF3">
    <property type="entry name" value="NUCLEAR NUCLEIC ACID-BINDING PROTEIN C1D"/>
    <property type="match status" value="1"/>
</dbReference>
<evidence type="ECO:0000256" key="7">
    <source>
        <dbReference type="SAM" id="Coils"/>
    </source>
</evidence>
<sequence length="292" mass="31206">MAEKIRSKLNVLNGSLDELEEKLESLFTQTLPETLAGLEPLQQAKLQVDIPYIVYDLIFIYLKTCGVDPKTHPVIAELDRVRKYFDKIKRAEEGPEKRKTVVDQGAANRFIKHAIAQLNVQRPPGDNEAGPSTSTGSAVRVPVKVTSKMAARAEYEKELKETGEEEESDLEVFDDEEAQAPVPVAAADEDVEMAEPVTSSGKGKGKAKAPSGSPQVLTSTAGVGKKRRRPVMDPFAGYGDSPAGSGTEGAAGDKNTSGQSTPVAGSETGGAIKDEKKAAKKARKKAKRLSSG</sequence>
<keyword evidence="4 6" id="KW-0694">RNA-binding</keyword>
<feature type="region of interest" description="Disordered" evidence="8">
    <location>
        <begin position="155"/>
        <end position="292"/>
    </location>
</feature>
<keyword evidence="5 6" id="KW-0539">Nucleus</keyword>
<dbReference type="GO" id="GO:0003677">
    <property type="term" value="F:DNA binding"/>
    <property type="evidence" value="ECO:0007669"/>
    <property type="project" value="TreeGrafter"/>
</dbReference>
<dbReference type="PANTHER" id="PTHR15341">
    <property type="entry name" value="SUN-COR STEROID HORMONE RECEPTOR CO-REPRESSOR"/>
    <property type="match status" value="1"/>
</dbReference>
<comment type="subcellular location">
    <subcellularLocation>
        <location evidence="1 6">Nucleus</location>
    </subcellularLocation>
</comment>
<dbReference type="Pfam" id="PF04000">
    <property type="entry name" value="Sas10_Utp3"/>
    <property type="match status" value="1"/>
</dbReference>
<evidence type="ECO:0000313" key="9">
    <source>
        <dbReference type="EMBL" id="TCD62148.1"/>
    </source>
</evidence>
<comment type="similarity">
    <text evidence="2 6">Belongs to the C1D family.</text>
</comment>
<comment type="caution">
    <text evidence="9">The sequence shown here is derived from an EMBL/GenBank/DDBJ whole genome shotgun (WGS) entry which is preliminary data.</text>
</comment>
<dbReference type="GO" id="GO:0000460">
    <property type="term" value="P:maturation of 5.8S rRNA"/>
    <property type="evidence" value="ECO:0007669"/>
    <property type="project" value="TreeGrafter"/>
</dbReference>
<dbReference type="GO" id="GO:0000178">
    <property type="term" value="C:exosome (RNase complex)"/>
    <property type="evidence" value="ECO:0007669"/>
    <property type="project" value="TreeGrafter"/>
</dbReference>
<feature type="compositionally biased region" description="Basic residues" evidence="8">
    <location>
        <begin position="278"/>
        <end position="292"/>
    </location>
</feature>
<keyword evidence="3 6" id="KW-0698">rRNA processing</keyword>
<feature type="region of interest" description="Disordered" evidence="8">
    <location>
        <begin position="121"/>
        <end position="140"/>
    </location>
</feature>
<dbReference type="OrthoDB" id="1421013at2759"/>
<dbReference type="InterPro" id="IPR011082">
    <property type="entry name" value="Exosome-assoc_fac/DNA_repair"/>
</dbReference>
<accession>A0A4R0REW2</accession>
<evidence type="ECO:0000256" key="1">
    <source>
        <dbReference type="ARBA" id="ARBA00004123"/>
    </source>
</evidence>
<dbReference type="AlphaFoldDB" id="A0A4R0REW2"/>
<keyword evidence="10" id="KW-1185">Reference proteome</keyword>
<protein>
    <recommendedName>
        <fullName evidence="6">Exosome complex protein</fullName>
    </recommendedName>
</protein>
<keyword evidence="7" id="KW-0175">Coiled coil</keyword>